<comment type="caution">
    <text evidence="1">The sequence shown here is derived from an EMBL/GenBank/DDBJ whole genome shotgun (WGS) entry which is preliminary data.</text>
</comment>
<name>E9T2I1_RHOHA</name>
<dbReference type="HOGENOM" id="CLU_3275813_0_0_11"/>
<proteinExistence type="predicted"/>
<protein>
    <submittedName>
        <fullName evidence="1">Uncharacterized protein</fullName>
    </submittedName>
</protein>
<dbReference type="Proteomes" id="UP000004245">
    <property type="component" value="Unassembled WGS sequence"/>
</dbReference>
<accession>E9T2I1</accession>
<evidence type="ECO:0000313" key="2">
    <source>
        <dbReference type="Proteomes" id="UP000004245"/>
    </source>
</evidence>
<keyword evidence="2" id="KW-1185">Reference proteome</keyword>
<dbReference type="AlphaFoldDB" id="E9T2I1"/>
<sequence>MSHVSRVQNLPYEADKAAGFSWRRTDLGYPTASPDTDRYLR</sequence>
<evidence type="ECO:0000313" key="1">
    <source>
        <dbReference type="EMBL" id="EGD23674.1"/>
    </source>
</evidence>
<dbReference type="EMBL" id="ADNW02000012">
    <property type="protein sequence ID" value="EGD23674.1"/>
    <property type="molecule type" value="Genomic_DNA"/>
</dbReference>
<organism evidence="1 2">
    <name type="scientific">Prescottella equi ATCC 33707</name>
    <dbReference type="NCBI Taxonomy" id="525370"/>
    <lineage>
        <taxon>Bacteria</taxon>
        <taxon>Bacillati</taxon>
        <taxon>Actinomycetota</taxon>
        <taxon>Actinomycetes</taxon>
        <taxon>Mycobacteriales</taxon>
        <taxon>Nocardiaceae</taxon>
        <taxon>Prescottella</taxon>
    </lineage>
</organism>
<gene>
    <name evidence="1" type="ORF">HMPREF0724_12758</name>
</gene>
<reference evidence="1" key="1">
    <citation type="submission" date="2011-01" db="EMBL/GenBank/DDBJ databases">
        <authorList>
            <person name="Muzny D."/>
            <person name="Qin X."/>
            <person name="Buhay C."/>
            <person name="Dugan-Rocha S."/>
            <person name="Ding Y."/>
            <person name="Chen G."/>
            <person name="Hawes A."/>
            <person name="Holder M."/>
            <person name="Jhangiani S."/>
            <person name="Johnson A."/>
            <person name="Khan Z."/>
            <person name="Li Z."/>
            <person name="Liu W."/>
            <person name="Liu X."/>
            <person name="Perez L."/>
            <person name="Shen H."/>
            <person name="Wang Q."/>
            <person name="Watt J."/>
            <person name="Xi L."/>
            <person name="Xin Y."/>
            <person name="Zhou J."/>
            <person name="Deng J."/>
            <person name="Jiang H."/>
            <person name="Liu Y."/>
            <person name="Qu J."/>
            <person name="Song X.-Z."/>
            <person name="Zhang L."/>
            <person name="Villasana D."/>
            <person name="Johnson A."/>
            <person name="Liu J."/>
            <person name="Liyanage D."/>
            <person name="Lorensuhewa L."/>
            <person name="Robinson T."/>
            <person name="Song A."/>
            <person name="Song B.-B."/>
            <person name="Dinh H."/>
            <person name="Thornton R."/>
            <person name="Coyle M."/>
            <person name="Francisco L."/>
            <person name="Jackson L."/>
            <person name="Javaid M."/>
            <person name="Korchina V."/>
            <person name="Kovar C."/>
            <person name="Mata R."/>
            <person name="Mathew T."/>
            <person name="Ngo R."/>
            <person name="Nguyen L."/>
            <person name="Nguyen N."/>
            <person name="Okwuonu G."/>
            <person name="Ongeri F."/>
            <person name="Pham C."/>
            <person name="Simmons D."/>
            <person name="Wilczek-Boney K."/>
            <person name="Hale W."/>
            <person name="Jakkamsetti A."/>
            <person name="Pham P."/>
            <person name="Ruth R."/>
            <person name="San Lucas F."/>
            <person name="Warren J."/>
            <person name="Zhang J."/>
            <person name="Zhao Z."/>
            <person name="Zhou C."/>
            <person name="Zhu D."/>
            <person name="Lee S."/>
            <person name="Bess C."/>
            <person name="Blankenburg K."/>
            <person name="Forbes L."/>
            <person name="Fu Q."/>
            <person name="Gubbala S."/>
            <person name="Hirani K."/>
            <person name="Jayaseelan J.C."/>
            <person name="Lara F."/>
            <person name="Munidasa M."/>
            <person name="Palculict T."/>
            <person name="Patil S."/>
            <person name="Pu L.-L."/>
            <person name="Saada N."/>
            <person name="Tang L."/>
            <person name="Weissenberger G."/>
            <person name="Zhu Y."/>
            <person name="Hemphill L."/>
            <person name="Shang Y."/>
            <person name="Youmans B."/>
            <person name="Ayvaz T."/>
            <person name="Ross M."/>
            <person name="Santibanez J."/>
            <person name="Aqrawi P."/>
            <person name="Gross S."/>
            <person name="Joshi V."/>
            <person name="Fowler G."/>
            <person name="Nazareth L."/>
            <person name="Reid J."/>
            <person name="Worley K."/>
            <person name="Petrosino J."/>
            <person name="Highlander S."/>
            <person name="Gibbs R."/>
        </authorList>
    </citation>
    <scope>NUCLEOTIDE SEQUENCE [LARGE SCALE GENOMIC DNA]</scope>
    <source>
        <strain evidence="1">ATCC 33707</strain>
    </source>
</reference>